<protein>
    <submittedName>
        <fullName evidence="2">Uncharacterized protein</fullName>
    </submittedName>
</protein>
<dbReference type="EMBL" id="MFES01000002">
    <property type="protein sequence ID" value="OGE86506.1"/>
    <property type="molecule type" value="Genomic_DNA"/>
</dbReference>
<evidence type="ECO:0000313" key="3">
    <source>
        <dbReference type="Proteomes" id="UP000176786"/>
    </source>
</evidence>
<dbReference type="GO" id="GO:0003677">
    <property type="term" value="F:DNA binding"/>
    <property type="evidence" value="ECO:0007669"/>
    <property type="project" value="InterPro"/>
</dbReference>
<dbReference type="GO" id="GO:0045892">
    <property type="term" value="P:negative regulation of DNA-templated transcription"/>
    <property type="evidence" value="ECO:0007669"/>
    <property type="project" value="UniProtKB-ARBA"/>
</dbReference>
<accession>A0A1F5P996</accession>
<dbReference type="AlphaFoldDB" id="A0A1F5P996"/>
<dbReference type="Gene3D" id="1.20.58.1000">
    <property type="entry name" value="Metal-sensitive repressor, helix protomer"/>
    <property type="match status" value="1"/>
</dbReference>
<organism evidence="2 3">
    <name type="scientific">Candidatus Doudnabacteria bacterium RIFCSPHIGHO2_02_FULL_46_11</name>
    <dbReference type="NCBI Taxonomy" id="1817832"/>
    <lineage>
        <taxon>Bacteria</taxon>
        <taxon>Candidatus Doudnaibacteriota</taxon>
    </lineage>
</organism>
<reference evidence="2 3" key="1">
    <citation type="journal article" date="2016" name="Nat. Commun.">
        <title>Thousands of microbial genomes shed light on interconnected biogeochemical processes in an aquifer system.</title>
        <authorList>
            <person name="Anantharaman K."/>
            <person name="Brown C.T."/>
            <person name="Hug L.A."/>
            <person name="Sharon I."/>
            <person name="Castelle C.J."/>
            <person name="Probst A.J."/>
            <person name="Thomas B.C."/>
            <person name="Singh A."/>
            <person name="Wilkins M.J."/>
            <person name="Karaoz U."/>
            <person name="Brodie E.L."/>
            <person name="Williams K.H."/>
            <person name="Hubbard S.S."/>
            <person name="Banfield J.F."/>
        </authorList>
    </citation>
    <scope>NUCLEOTIDE SEQUENCE [LARGE SCALE GENOMIC DNA]</scope>
</reference>
<dbReference type="InterPro" id="IPR003735">
    <property type="entry name" value="Metal_Tscrpt_repr"/>
</dbReference>
<dbReference type="Proteomes" id="UP000176786">
    <property type="component" value="Unassembled WGS sequence"/>
</dbReference>
<gene>
    <name evidence="2" type="ORF">A3J48_00070</name>
</gene>
<sequence length="85" mass="9778">MHKDINKSAVNRLKRIRDQNRGFKKWSQNEKCCVNIIHQSFTVKSDLSGVEDIILQNHLVTHAARQIKPAPGQSHKRNNPDLPDI</sequence>
<dbReference type="Pfam" id="PF02583">
    <property type="entry name" value="Trns_repr_metal"/>
    <property type="match status" value="1"/>
</dbReference>
<proteinExistence type="predicted"/>
<name>A0A1F5P996_9BACT</name>
<evidence type="ECO:0000256" key="1">
    <source>
        <dbReference type="SAM" id="MobiDB-lite"/>
    </source>
</evidence>
<dbReference type="GO" id="GO:0046872">
    <property type="term" value="F:metal ion binding"/>
    <property type="evidence" value="ECO:0007669"/>
    <property type="project" value="InterPro"/>
</dbReference>
<feature type="region of interest" description="Disordered" evidence="1">
    <location>
        <begin position="65"/>
        <end position="85"/>
    </location>
</feature>
<comment type="caution">
    <text evidence="2">The sequence shown here is derived from an EMBL/GenBank/DDBJ whole genome shotgun (WGS) entry which is preliminary data.</text>
</comment>
<dbReference type="InterPro" id="IPR038390">
    <property type="entry name" value="Metal_Tscrpt_repr_sf"/>
</dbReference>
<evidence type="ECO:0000313" key="2">
    <source>
        <dbReference type="EMBL" id="OGE86506.1"/>
    </source>
</evidence>
<dbReference type="STRING" id="1817832.A3J48_00070"/>